<keyword evidence="1" id="KW-1133">Transmembrane helix</keyword>
<proteinExistence type="predicted"/>
<protein>
    <submittedName>
        <fullName evidence="2">ABC-2 type transport system permease protein</fullName>
    </submittedName>
</protein>
<feature type="transmembrane region" description="Helical" evidence="1">
    <location>
        <begin position="247"/>
        <end position="268"/>
    </location>
</feature>
<name>A0A2Y9ARR5_9MICO</name>
<evidence type="ECO:0000313" key="2">
    <source>
        <dbReference type="EMBL" id="SSA44979.1"/>
    </source>
</evidence>
<keyword evidence="1" id="KW-0812">Transmembrane</keyword>
<evidence type="ECO:0000313" key="3">
    <source>
        <dbReference type="Proteomes" id="UP000250222"/>
    </source>
</evidence>
<keyword evidence="1" id="KW-0472">Membrane</keyword>
<feature type="transmembrane region" description="Helical" evidence="1">
    <location>
        <begin position="69"/>
        <end position="92"/>
    </location>
</feature>
<accession>A0A2Y9ARR5</accession>
<evidence type="ECO:0000256" key="1">
    <source>
        <dbReference type="SAM" id="Phobius"/>
    </source>
</evidence>
<dbReference type="EMBL" id="UETB01000011">
    <property type="protein sequence ID" value="SSA44979.1"/>
    <property type="molecule type" value="Genomic_DNA"/>
</dbReference>
<dbReference type="AlphaFoldDB" id="A0A2Y9ARR5"/>
<feature type="transmembrane region" description="Helical" evidence="1">
    <location>
        <begin position="163"/>
        <end position="183"/>
    </location>
</feature>
<organism evidence="2 3">
    <name type="scientific">Georgenia satyanarayanai</name>
    <dbReference type="NCBI Taxonomy" id="860221"/>
    <lineage>
        <taxon>Bacteria</taxon>
        <taxon>Bacillati</taxon>
        <taxon>Actinomycetota</taxon>
        <taxon>Actinomycetes</taxon>
        <taxon>Micrococcales</taxon>
        <taxon>Bogoriellaceae</taxon>
        <taxon>Georgenia</taxon>
    </lineage>
</organism>
<sequence length="273" mass="27660">MSAVAALPAPVGLPARSGVTFGRVLASEWSKTWGLRSTRWTVAVMVLLTVGLSYLGGSDSLVGADGYGSLAYFVTSTLVVTQFPILLLGVLLGSGELSSRSAGPTFVAVPTRTPVVLAKALVTTAVAAVTATATLGLAAAAVLLTPLGPELSTALTAETVRMWLGTGAYLVAATVFCFGVGVLLRRSATAVVVAFVVFVVELAQVALPDALRPVAAFLPGHAGTLVTSSDSFVDLLRDIGELPVGPWGSVAVTAAWATLAVVGAAVSLRARDV</sequence>
<dbReference type="Proteomes" id="UP000250222">
    <property type="component" value="Unassembled WGS sequence"/>
</dbReference>
<feature type="transmembrane region" description="Helical" evidence="1">
    <location>
        <begin position="190"/>
        <end position="207"/>
    </location>
</feature>
<reference evidence="2 3" key="1">
    <citation type="submission" date="2016-10" db="EMBL/GenBank/DDBJ databases">
        <authorList>
            <person name="Cai Z."/>
        </authorList>
    </citation>
    <scope>NUCLEOTIDE SEQUENCE [LARGE SCALE GENOMIC DNA]</scope>
    <source>
        <strain evidence="2 3">CGMCC 1.10826</strain>
    </source>
</reference>
<gene>
    <name evidence="2" type="ORF">SAMN05216184_11124</name>
</gene>
<feature type="transmembrane region" description="Helical" evidence="1">
    <location>
        <begin position="40"/>
        <end position="57"/>
    </location>
</feature>
<feature type="transmembrane region" description="Helical" evidence="1">
    <location>
        <begin position="120"/>
        <end position="143"/>
    </location>
</feature>
<keyword evidence="3" id="KW-1185">Reference proteome</keyword>
<dbReference type="OrthoDB" id="4833149at2"/>
<dbReference type="RefSeq" id="WP_110853123.1">
    <property type="nucleotide sequence ID" value="NZ_QKLZ01000011.1"/>
</dbReference>